<evidence type="ECO:0000313" key="1">
    <source>
        <dbReference type="EMBL" id="CAG8748271.1"/>
    </source>
</evidence>
<organism evidence="1 2">
    <name type="scientific">Racocetra persica</name>
    <dbReference type="NCBI Taxonomy" id="160502"/>
    <lineage>
        <taxon>Eukaryota</taxon>
        <taxon>Fungi</taxon>
        <taxon>Fungi incertae sedis</taxon>
        <taxon>Mucoromycota</taxon>
        <taxon>Glomeromycotina</taxon>
        <taxon>Glomeromycetes</taxon>
        <taxon>Diversisporales</taxon>
        <taxon>Gigasporaceae</taxon>
        <taxon>Racocetra</taxon>
    </lineage>
</organism>
<reference evidence="1" key="1">
    <citation type="submission" date="2021-06" db="EMBL/GenBank/DDBJ databases">
        <authorList>
            <person name="Kallberg Y."/>
            <person name="Tangrot J."/>
            <person name="Rosling A."/>
        </authorList>
    </citation>
    <scope>NUCLEOTIDE SEQUENCE</scope>
    <source>
        <strain evidence="1">MA461A</strain>
    </source>
</reference>
<dbReference type="Proteomes" id="UP000789920">
    <property type="component" value="Unassembled WGS sequence"/>
</dbReference>
<protein>
    <submittedName>
        <fullName evidence="1">32531_t:CDS:1</fullName>
    </submittedName>
</protein>
<keyword evidence="2" id="KW-1185">Reference proteome</keyword>
<feature type="non-terminal residue" evidence="1">
    <location>
        <position position="100"/>
    </location>
</feature>
<proteinExistence type="predicted"/>
<name>A0ACA9QDQ6_9GLOM</name>
<accession>A0ACA9QDQ6</accession>
<sequence>MAEISNDKKENERSSPSQDTIIKMWVLLEGHPSPRKLKADLLQVSDLEDFKDVLKEKIQVLKNIEPDDIVFLNHDDRNTLIPLGTPLKPLANNTTDIKPL</sequence>
<comment type="caution">
    <text evidence="1">The sequence shown here is derived from an EMBL/GenBank/DDBJ whole genome shotgun (WGS) entry which is preliminary data.</text>
</comment>
<dbReference type="EMBL" id="CAJVQC010031369">
    <property type="protein sequence ID" value="CAG8748271.1"/>
    <property type="molecule type" value="Genomic_DNA"/>
</dbReference>
<evidence type="ECO:0000313" key="2">
    <source>
        <dbReference type="Proteomes" id="UP000789920"/>
    </source>
</evidence>
<gene>
    <name evidence="1" type="ORF">RPERSI_LOCUS13905</name>
</gene>